<reference evidence="2 3" key="1">
    <citation type="submission" date="2017-01" db="EMBL/GenBank/DDBJ databases">
        <authorList>
            <person name="Mah S.A."/>
            <person name="Swanson W.J."/>
            <person name="Moy G.W."/>
            <person name="Vacquier V.D."/>
        </authorList>
    </citation>
    <scope>NUCLEOTIDE SEQUENCE [LARGE SCALE GENOMIC DNA]</scope>
    <source>
        <strain evidence="2 3">GSMNP</strain>
    </source>
</reference>
<dbReference type="Proteomes" id="UP000187283">
    <property type="component" value="Unassembled WGS sequence"/>
</dbReference>
<keyword evidence="1" id="KW-0472">Membrane</keyword>
<evidence type="ECO:0000256" key="1">
    <source>
        <dbReference type="SAM" id="Phobius"/>
    </source>
</evidence>
<sequence>MSHTHLVLIFSILFYTDITLLFDLQISNS</sequence>
<keyword evidence="1" id="KW-0812">Transmembrane</keyword>
<feature type="non-terminal residue" evidence="2">
    <location>
        <position position="29"/>
    </location>
</feature>
<dbReference type="EMBL" id="LSSN01001980">
    <property type="protein sequence ID" value="OMJ17648.1"/>
    <property type="molecule type" value="Genomic_DNA"/>
</dbReference>
<feature type="transmembrane region" description="Helical" evidence="1">
    <location>
        <begin position="6"/>
        <end position="24"/>
    </location>
</feature>
<protein>
    <submittedName>
        <fullName evidence="2">Uncharacterized protein</fullName>
    </submittedName>
</protein>
<comment type="caution">
    <text evidence="2">The sequence shown here is derived from an EMBL/GenBank/DDBJ whole genome shotgun (WGS) entry which is preliminary data.</text>
</comment>
<keyword evidence="1" id="KW-1133">Transmembrane helix</keyword>
<dbReference type="AlphaFoldDB" id="A0A1R1XSQ2"/>
<evidence type="ECO:0000313" key="3">
    <source>
        <dbReference type="Proteomes" id="UP000187283"/>
    </source>
</evidence>
<keyword evidence="3" id="KW-1185">Reference proteome</keyword>
<name>A0A1R1XSQ2_9FUNG</name>
<accession>A0A1R1XSQ2</accession>
<organism evidence="2 3">
    <name type="scientific">Smittium culicis</name>
    <dbReference type="NCBI Taxonomy" id="133412"/>
    <lineage>
        <taxon>Eukaryota</taxon>
        <taxon>Fungi</taxon>
        <taxon>Fungi incertae sedis</taxon>
        <taxon>Zoopagomycota</taxon>
        <taxon>Kickxellomycotina</taxon>
        <taxon>Harpellomycetes</taxon>
        <taxon>Harpellales</taxon>
        <taxon>Legeriomycetaceae</taxon>
        <taxon>Smittium</taxon>
    </lineage>
</organism>
<gene>
    <name evidence="2" type="ORF">AYI70_g5839</name>
</gene>
<evidence type="ECO:0000313" key="2">
    <source>
        <dbReference type="EMBL" id="OMJ17648.1"/>
    </source>
</evidence>
<proteinExistence type="predicted"/>